<dbReference type="GO" id="GO:0050660">
    <property type="term" value="F:flavin adenine dinucleotide binding"/>
    <property type="evidence" value="ECO:0007669"/>
    <property type="project" value="TreeGrafter"/>
</dbReference>
<name>A0A402AS58_9CHLR</name>
<dbReference type="SUPFAM" id="SSF51905">
    <property type="entry name" value="FAD/NAD(P)-binding domain"/>
    <property type="match status" value="1"/>
</dbReference>
<dbReference type="Proteomes" id="UP000287188">
    <property type="component" value="Unassembled WGS sequence"/>
</dbReference>
<proteinExistence type="predicted"/>
<evidence type="ECO:0000259" key="2">
    <source>
        <dbReference type="Pfam" id="PF07992"/>
    </source>
</evidence>
<reference evidence="4" key="1">
    <citation type="submission" date="2018-12" db="EMBL/GenBank/DDBJ databases">
        <title>Tengunoibacter tsumagoiensis gen. nov., sp. nov., Dictyobacter kobayashii sp. nov., D. alpinus sp. nov., and D. joshuensis sp. nov. and description of Dictyobacteraceae fam. nov. within the order Ktedonobacterales isolated from Tengu-no-mugimeshi.</title>
        <authorList>
            <person name="Wang C.M."/>
            <person name="Zheng Y."/>
            <person name="Sakai Y."/>
            <person name="Toyoda A."/>
            <person name="Minakuchi Y."/>
            <person name="Abe K."/>
            <person name="Yokota A."/>
            <person name="Yabe S."/>
        </authorList>
    </citation>
    <scope>NUCLEOTIDE SEQUENCE [LARGE SCALE GENOMIC DNA]</scope>
    <source>
        <strain evidence="4">Uno11</strain>
    </source>
</reference>
<dbReference type="Pfam" id="PF07992">
    <property type="entry name" value="Pyr_redox_2"/>
    <property type="match status" value="1"/>
</dbReference>
<evidence type="ECO:0000313" key="4">
    <source>
        <dbReference type="Proteomes" id="UP000287188"/>
    </source>
</evidence>
<dbReference type="AlphaFoldDB" id="A0A402AS58"/>
<dbReference type="Gene3D" id="3.50.50.60">
    <property type="entry name" value="FAD/NAD(P)-binding domain"/>
    <property type="match status" value="1"/>
</dbReference>
<dbReference type="PRINTS" id="PR00368">
    <property type="entry name" value="FADPNR"/>
</dbReference>
<dbReference type="PRINTS" id="PR00411">
    <property type="entry name" value="PNDRDTASEI"/>
</dbReference>
<accession>A0A402AS58</accession>
<protein>
    <recommendedName>
        <fullName evidence="2">FAD/NAD(P)-binding domain-containing protein</fullName>
    </recommendedName>
</protein>
<gene>
    <name evidence="3" type="ORF">KDK_56830</name>
</gene>
<comment type="caution">
    <text evidence="3">The sequence shown here is derived from an EMBL/GenBank/DDBJ whole genome shotgun (WGS) entry which is preliminary data.</text>
</comment>
<dbReference type="InterPro" id="IPR023753">
    <property type="entry name" value="FAD/NAD-binding_dom"/>
</dbReference>
<dbReference type="GO" id="GO:0004497">
    <property type="term" value="F:monooxygenase activity"/>
    <property type="evidence" value="ECO:0007669"/>
    <property type="project" value="TreeGrafter"/>
</dbReference>
<dbReference type="PANTHER" id="PTHR43539:SF78">
    <property type="entry name" value="FLAVIN-CONTAINING MONOOXYGENASE"/>
    <property type="match status" value="1"/>
</dbReference>
<dbReference type="InterPro" id="IPR036188">
    <property type="entry name" value="FAD/NAD-bd_sf"/>
</dbReference>
<organism evidence="3 4">
    <name type="scientific">Dictyobacter kobayashii</name>
    <dbReference type="NCBI Taxonomy" id="2014872"/>
    <lineage>
        <taxon>Bacteria</taxon>
        <taxon>Bacillati</taxon>
        <taxon>Chloroflexota</taxon>
        <taxon>Ktedonobacteria</taxon>
        <taxon>Ktedonobacterales</taxon>
        <taxon>Dictyobacteraceae</taxon>
        <taxon>Dictyobacter</taxon>
    </lineage>
</organism>
<evidence type="ECO:0000256" key="1">
    <source>
        <dbReference type="ARBA" id="ARBA00023002"/>
    </source>
</evidence>
<feature type="domain" description="FAD/NAD(P)-binding" evidence="2">
    <location>
        <begin position="19"/>
        <end position="221"/>
    </location>
</feature>
<dbReference type="OrthoDB" id="9778740at2"/>
<dbReference type="EMBL" id="BIFS01000001">
    <property type="protein sequence ID" value="GCE21883.1"/>
    <property type="molecule type" value="Genomic_DNA"/>
</dbReference>
<dbReference type="PANTHER" id="PTHR43539">
    <property type="entry name" value="FLAVIN-BINDING MONOOXYGENASE-LIKE PROTEIN (AFU_ORTHOLOGUE AFUA_4G09220)"/>
    <property type="match status" value="1"/>
</dbReference>
<dbReference type="InterPro" id="IPR050982">
    <property type="entry name" value="Auxin_biosynth/cation_transpt"/>
</dbReference>
<dbReference type="RefSeq" id="WP_126553843.1">
    <property type="nucleotide sequence ID" value="NZ_BIFS01000001.1"/>
</dbReference>
<sequence>MSVIIGGPGEAVEVSNTTYDVVVLGAGPYGLSAAAHLKQRGLKVAVFGKPLLLWREHMPQGMLLRSYWWASNLSDPAQKYTFKHYLIEQGIEPSPSLDPLPIQTFIDYALWFQQHAVPDLDETYISSIERNDRHYTVKLVDGRILSSRTIVMAPGLHYYRYIPEEYRALPSNLVSHSTDHQHFRDFAGKEVAIIGRGQAALETAALAAEAGANVQIISRSPLKWVKVASGKLPPWLQQLRAPKAGMGSSWMNLLLEKYPYMLQRLPQERRDTLVDTTHGPAGSHWLKPRLLGKVQILEETAILEAKESGERVTLKLSTGKSIEVDHVILGTGFKADLKRLPMLDPTITEAVRTYQGSPVLNTWFQSSMPGLYFIGYSSVRSFSPMYRFVIGADAAAKRVSSAIARDLTVAARV</sequence>
<keyword evidence="4" id="KW-1185">Reference proteome</keyword>
<keyword evidence="1" id="KW-0560">Oxidoreductase</keyword>
<evidence type="ECO:0000313" key="3">
    <source>
        <dbReference type="EMBL" id="GCE21883.1"/>
    </source>
</evidence>